<dbReference type="InterPro" id="IPR036680">
    <property type="entry name" value="SPOR-like_sf"/>
</dbReference>
<name>A0ABV7EQ52_9GAMM</name>
<feature type="region of interest" description="Disordered" evidence="1">
    <location>
        <begin position="77"/>
        <end position="105"/>
    </location>
</feature>
<dbReference type="Pfam" id="PF05036">
    <property type="entry name" value="SPOR"/>
    <property type="match status" value="1"/>
</dbReference>
<dbReference type="RefSeq" id="WP_380688667.1">
    <property type="nucleotide sequence ID" value="NZ_JBHRSS010000003.1"/>
</dbReference>
<evidence type="ECO:0000256" key="1">
    <source>
        <dbReference type="SAM" id="MobiDB-lite"/>
    </source>
</evidence>
<sequence>MSRDYSSRRNNPPTKGKRAAPQRRKPAAKSKPQKRSGGGGPPGWVWMLCGLCIGLTVAAGFYVFGRPAGTPAREQMSIATPNESASKAPAADEPAEAAAPAQKEEEPRFSFYKMLPNYEVVIPEEEYPEKKTSSHSSTPAGEPPAPAKPQPTTPKVDEPGSYIIQAGSFSTFADADRRKAELALLGVSARIVDVDLASGKTVYRVQSNVIGSSSKLNDMLKRLRENRIDTLVMRAKK</sequence>
<dbReference type="InterPro" id="IPR052521">
    <property type="entry name" value="Cell_div_SPOR-domain"/>
</dbReference>
<proteinExistence type="predicted"/>
<feature type="compositionally biased region" description="Pro residues" evidence="1">
    <location>
        <begin position="141"/>
        <end position="152"/>
    </location>
</feature>
<evidence type="ECO:0000313" key="5">
    <source>
        <dbReference type="Proteomes" id="UP001595462"/>
    </source>
</evidence>
<feature type="domain" description="SPOR" evidence="3">
    <location>
        <begin position="156"/>
        <end position="235"/>
    </location>
</feature>
<evidence type="ECO:0000313" key="4">
    <source>
        <dbReference type="EMBL" id="MFC3104054.1"/>
    </source>
</evidence>
<keyword evidence="2" id="KW-1133">Transmembrane helix</keyword>
<accession>A0ABV7EQ52</accession>
<reference evidence="5" key="1">
    <citation type="journal article" date="2019" name="Int. J. Syst. Evol. Microbiol.">
        <title>The Global Catalogue of Microorganisms (GCM) 10K type strain sequencing project: providing services to taxonomists for standard genome sequencing and annotation.</title>
        <authorList>
            <consortium name="The Broad Institute Genomics Platform"/>
            <consortium name="The Broad Institute Genome Sequencing Center for Infectious Disease"/>
            <person name="Wu L."/>
            <person name="Ma J."/>
        </authorList>
    </citation>
    <scope>NUCLEOTIDE SEQUENCE [LARGE SCALE GENOMIC DNA]</scope>
    <source>
        <strain evidence="5">KCTC 52640</strain>
    </source>
</reference>
<dbReference type="EMBL" id="JBHRSS010000003">
    <property type="protein sequence ID" value="MFC3104054.1"/>
    <property type="molecule type" value="Genomic_DNA"/>
</dbReference>
<evidence type="ECO:0000259" key="3">
    <source>
        <dbReference type="PROSITE" id="PS51724"/>
    </source>
</evidence>
<comment type="caution">
    <text evidence="4">The sequence shown here is derived from an EMBL/GenBank/DDBJ whole genome shotgun (WGS) entry which is preliminary data.</text>
</comment>
<feature type="compositionally biased region" description="Low complexity" evidence="1">
    <location>
        <begin position="83"/>
        <end position="101"/>
    </location>
</feature>
<organism evidence="4 5">
    <name type="scientific">Salinisphaera aquimarina</name>
    <dbReference type="NCBI Taxonomy" id="2094031"/>
    <lineage>
        <taxon>Bacteria</taxon>
        <taxon>Pseudomonadati</taxon>
        <taxon>Pseudomonadota</taxon>
        <taxon>Gammaproteobacteria</taxon>
        <taxon>Salinisphaerales</taxon>
        <taxon>Salinisphaeraceae</taxon>
        <taxon>Salinisphaera</taxon>
    </lineage>
</organism>
<feature type="compositionally biased region" description="Basic residues" evidence="1">
    <location>
        <begin position="15"/>
        <end position="34"/>
    </location>
</feature>
<feature type="transmembrane region" description="Helical" evidence="2">
    <location>
        <begin position="44"/>
        <end position="64"/>
    </location>
</feature>
<dbReference type="SUPFAM" id="SSF110997">
    <property type="entry name" value="Sporulation related repeat"/>
    <property type="match status" value="1"/>
</dbReference>
<dbReference type="Proteomes" id="UP001595462">
    <property type="component" value="Unassembled WGS sequence"/>
</dbReference>
<dbReference type="Gene3D" id="3.30.70.1070">
    <property type="entry name" value="Sporulation related repeat"/>
    <property type="match status" value="1"/>
</dbReference>
<feature type="region of interest" description="Disordered" evidence="1">
    <location>
        <begin position="126"/>
        <end position="157"/>
    </location>
</feature>
<gene>
    <name evidence="4" type="ORF">ACFOSU_09130</name>
</gene>
<feature type="region of interest" description="Disordered" evidence="1">
    <location>
        <begin position="1"/>
        <end position="40"/>
    </location>
</feature>
<dbReference type="InterPro" id="IPR007730">
    <property type="entry name" value="SPOR-like_dom"/>
</dbReference>
<dbReference type="PANTHER" id="PTHR38687:SF1">
    <property type="entry name" value="CELL DIVISION PROTEIN DEDD"/>
    <property type="match status" value="1"/>
</dbReference>
<dbReference type="PANTHER" id="PTHR38687">
    <property type="entry name" value="CELL DIVISION PROTEIN DEDD-RELATED"/>
    <property type="match status" value="1"/>
</dbReference>
<dbReference type="PROSITE" id="PS51724">
    <property type="entry name" value="SPOR"/>
    <property type="match status" value="1"/>
</dbReference>
<keyword evidence="2" id="KW-0472">Membrane</keyword>
<keyword evidence="2" id="KW-0812">Transmembrane</keyword>
<protein>
    <submittedName>
        <fullName evidence="4">SPOR domain-containing protein</fullName>
    </submittedName>
</protein>
<evidence type="ECO:0000256" key="2">
    <source>
        <dbReference type="SAM" id="Phobius"/>
    </source>
</evidence>
<keyword evidence="5" id="KW-1185">Reference proteome</keyword>